<dbReference type="InterPro" id="IPR002110">
    <property type="entry name" value="Ankyrin_rpt"/>
</dbReference>
<keyword evidence="5" id="KW-1185">Reference proteome</keyword>
<evidence type="ECO:0000313" key="4">
    <source>
        <dbReference type="EMBL" id="QGQ98939.1"/>
    </source>
</evidence>
<feature type="repeat" description="ANK" evidence="3">
    <location>
        <begin position="202"/>
        <end position="230"/>
    </location>
</feature>
<dbReference type="RefSeq" id="WP_155704045.1">
    <property type="nucleotide sequence ID" value="NZ_CP034235.1"/>
</dbReference>
<dbReference type="SMART" id="SM00248">
    <property type="entry name" value="ANK"/>
    <property type="match status" value="5"/>
</dbReference>
<keyword evidence="1" id="KW-0677">Repeat</keyword>
<dbReference type="PROSITE" id="PS50297">
    <property type="entry name" value="ANK_REP_REGION"/>
    <property type="match status" value="2"/>
</dbReference>
<dbReference type="Pfam" id="PF12796">
    <property type="entry name" value="Ank_2"/>
    <property type="match status" value="2"/>
</dbReference>
<dbReference type="SUPFAM" id="SSF48403">
    <property type="entry name" value="Ankyrin repeat"/>
    <property type="match status" value="1"/>
</dbReference>
<evidence type="ECO:0000313" key="5">
    <source>
        <dbReference type="Proteomes" id="UP000426246"/>
    </source>
</evidence>
<dbReference type="OrthoDB" id="2826662at2"/>
<reference evidence="5" key="1">
    <citation type="submission" date="2018-11" db="EMBL/GenBank/DDBJ databases">
        <title>Complete genome sequence of Paenibacillus sp. ML311-T8.</title>
        <authorList>
            <person name="Nam Y.-D."/>
            <person name="Kang J."/>
            <person name="Chung W.-H."/>
            <person name="Park Y.S."/>
        </authorList>
    </citation>
    <scope>NUCLEOTIDE SEQUENCE [LARGE SCALE GENOMIC DNA]</scope>
    <source>
        <strain evidence="5">ML311-T8</strain>
    </source>
</reference>
<gene>
    <name evidence="4" type="ORF">EHS13_30710</name>
</gene>
<protein>
    <submittedName>
        <fullName evidence="4">Ankyrin repeat domain-containing protein</fullName>
    </submittedName>
</protein>
<dbReference type="PANTHER" id="PTHR24171">
    <property type="entry name" value="ANKYRIN REPEAT DOMAIN-CONTAINING PROTEIN 39-RELATED"/>
    <property type="match status" value="1"/>
</dbReference>
<keyword evidence="2 3" id="KW-0040">ANK repeat</keyword>
<dbReference type="PANTHER" id="PTHR24171:SF10">
    <property type="entry name" value="ANKYRIN REPEAT DOMAIN-CONTAINING PROTEIN 29-LIKE"/>
    <property type="match status" value="1"/>
</dbReference>
<accession>A0A6B8RSN6</accession>
<feature type="repeat" description="ANK" evidence="3">
    <location>
        <begin position="234"/>
        <end position="266"/>
    </location>
</feature>
<dbReference type="PROSITE" id="PS50088">
    <property type="entry name" value="ANK_REPEAT"/>
    <property type="match status" value="3"/>
</dbReference>
<evidence type="ECO:0000256" key="3">
    <source>
        <dbReference type="PROSITE-ProRule" id="PRU00023"/>
    </source>
</evidence>
<sequence length="291" mass="31080">MERIVDDSSRDARFSSTFPIAVRSVKTGDVETLERLLQEQPELATVSSLQGRTLLHHLCDFPGHYPRAIETGSALIASGADVHARAINSVHGESGLQWAASNDDSNLVNLLIDAGAAVNGLNDDLRPLAQALWYGFPQVAETLVKRGATINLEFAAGLGRIDLLSAFLDTNRVLLQGAGKHTPPINAAVLAAGQSDELIEQALTYAVIAGNIEGVKYLLDCGADINAQPSGFDGQATPLHRAVARGNGEMVRFLISHGANMEIADRIYGSTALGWAEHLELPSMIELLRSI</sequence>
<name>A0A6B8RSN6_9BACL</name>
<evidence type="ECO:0000256" key="1">
    <source>
        <dbReference type="ARBA" id="ARBA00022737"/>
    </source>
</evidence>
<dbReference type="KEGG" id="ppsc:EHS13_30710"/>
<feature type="repeat" description="ANK" evidence="3">
    <location>
        <begin position="91"/>
        <end position="123"/>
    </location>
</feature>
<dbReference type="InterPro" id="IPR036770">
    <property type="entry name" value="Ankyrin_rpt-contain_sf"/>
</dbReference>
<dbReference type="EMBL" id="CP034235">
    <property type="protein sequence ID" value="QGQ98939.1"/>
    <property type="molecule type" value="Genomic_DNA"/>
</dbReference>
<dbReference type="AlphaFoldDB" id="A0A6B8RSN6"/>
<dbReference type="Gene3D" id="1.25.40.20">
    <property type="entry name" value="Ankyrin repeat-containing domain"/>
    <property type="match status" value="2"/>
</dbReference>
<dbReference type="Proteomes" id="UP000426246">
    <property type="component" value="Chromosome"/>
</dbReference>
<evidence type="ECO:0000256" key="2">
    <source>
        <dbReference type="ARBA" id="ARBA00023043"/>
    </source>
</evidence>
<organism evidence="4 5">
    <name type="scientific">Paenibacillus psychroresistens</name>
    <dbReference type="NCBI Taxonomy" id="1778678"/>
    <lineage>
        <taxon>Bacteria</taxon>
        <taxon>Bacillati</taxon>
        <taxon>Bacillota</taxon>
        <taxon>Bacilli</taxon>
        <taxon>Bacillales</taxon>
        <taxon>Paenibacillaceae</taxon>
        <taxon>Paenibacillus</taxon>
    </lineage>
</organism>
<proteinExistence type="predicted"/>